<evidence type="ECO:0000313" key="11">
    <source>
        <dbReference type="Proteomes" id="UP001597215"/>
    </source>
</evidence>
<keyword evidence="4" id="KW-1003">Cell membrane</keyword>
<evidence type="ECO:0000256" key="9">
    <source>
        <dbReference type="SAM" id="Phobius"/>
    </source>
</evidence>
<feature type="transmembrane region" description="Helical" evidence="9">
    <location>
        <begin position="12"/>
        <end position="33"/>
    </location>
</feature>
<comment type="caution">
    <text evidence="10">The sequence shown here is derived from an EMBL/GenBank/DDBJ whole genome shotgun (WGS) entry which is preliminary data.</text>
</comment>
<keyword evidence="7 9" id="KW-0472">Membrane</keyword>
<feature type="transmembrane region" description="Helical" evidence="9">
    <location>
        <begin position="346"/>
        <end position="366"/>
    </location>
</feature>
<dbReference type="EMBL" id="JBHUEL010000011">
    <property type="protein sequence ID" value="MFD1767680.1"/>
    <property type="molecule type" value="Genomic_DNA"/>
</dbReference>
<feature type="transmembrane region" description="Helical" evidence="9">
    <location>
        <begin position="228"/>
        <end position="253"/>
    </location>
</feature>
<dbReference type="RefSeq" id="WP_381515409.1">
    <property type="nucleotide sequence ID" value="NZ_JBHUEL010000011.1"/>
</dbReference>
<feature type="transmembrane region" description="Helical" evidence="9">
    <location>
        <begin position="45"/>
        <end position="65"/>
    </location>
</feature>
<feature type="transmembrane region" description="Helical" evidence="9">
    <location>
        <begin position="378"/>
        <end position="395"/>
    </location>
</feature>
<feature type="transmembrane region" description="Helical" evidence="9">
    <location>
        <begin position="126"/>
        <end position="144"/>
    </location>
</feature>
<reference evidence="11" key="1">
    <citation type="journal article" date="2019" name="Int. J. Syst. Evol. Microbiol.">
        <title>The Global Catalogue of Microorganisms (GCM) 10K type strain sequencing project: providing services to taxonomists for standard genome sequencing and annotation.</title>
        <authorList>
            <consortium name="The Broad Institute Genomics Platform"/>
            <consortium name="The Broad Institute Genome Sequencing Center for Infectious Disease"/>
            <person name="Wu L."/>
            <person name="Ma J."/>
        </authorList>
    </citation>
    <scope>NUCLEOTIDE SEQUENCE [LARGE SCALE GENOMIC DNA]</scope>
    <source>
        <strain evidence="11">CGMCC 1.12449</strain>
    </source>
</reference>
<feature type="transmembrane region" description="Helical" evidence="9">
    <location>
        <begin position="194"/>
        <end position="216"/>
    </location>
</feature>
<dbReference type="PANTHER" id="PTHR42770:SF18">
    <property type="entry name" value="ARGININE_AGMATINE ANTIPORTER"/>
    <property type="match status" value="1"/>
</dbReference>
<feature type="transmembrane region" description="Helical" evidence="9">
    <location>
        <begin position="401"/>
        <end position="419"/>
    </location>
</feature>
<comment type="function">
    <text evidence="8">Major component of the acid-resistance (AR) system allowing enteric pathogens to survive the acidic environment in the stomach. Exchanges extracellular arginine for its intracellular decarboxylation product agmatine (Agm) thereby expelling intracellular protons. Probably undergoes several conformational states in order to translocate the substrate across the membrane; keeps the substrate accessible to only 1 side of the membrane at a time by opening and closing 3 membrane-internal gates.</text>
</comment>
<name>A0ABW4MH16_9SPHN</name>
<keyword evidence="5 9" id="KW-0812">Transmembrane</keyword>
<keyword evidence="6 9" id="KW-1133">Transmembrane helix</keyword>
<comment type="subcellular location">
    <subcellularLocation>
        <location evidence="1">Cell membrane</location>
        <topology evidence="1">Multi-pass membrane protein</topology>
    </subcellularLocation>
</comment>
<dbReference type="PIRSF" id="PIRSF006060">
    <property type="entry name" value="AA_transporter"/>
    <property type="match status" value="1"/>
</dbReference>
<gene>
    <name evidence="10" type="ORF">ACFSAG_12605</name>
</gene>
<protein>
    <recommendedName>
        <fullName evidence="3">Arginine/agmatine antiporter</fullName>
    </recommendedName>
</protein>
<evidence type="ECO:0000313" key="10">
    <source>
        <dbReference type="EMBL" id="MFD1767680.1"/>
    </source>
</evidence>
<feature type="transmembrane region" description="Helical" evidence="9">
    <location>
        <begin position="273"/>
        <end position="297"/>
    </location>
</feature>
<evidence type="ECO:0000256" key="4">
    <source>
        <dbReference type="ARBA" id="ARBA00022475"/>
    </source>
</evidence>
<dbReference type="Gene3D" id="1.20.1740.10">
    <property type="entry name" value="Amino acid/polyamine transporter I"/>
    <property type="match status" value="1"/>
</dbReference>
<sequence>MNEETKKPGQKLGFFMSVALVMGNMIGSGVFLLPQGLAPFGWNAIAGWAVTIAGALCLAHVLAKLTASHEGAIGPAELVERSFGPLAGFLIGFAFWVSVWTGCVTIAVGATSYMSSFLPVLGEHPSLTALAVIWTMTGVNLLGVRSAGSFQVVTTLLKLTPLIVVAILIGVIFGREGTAALAPFPEEGLSLPSVNTAAAMTLWAMIGFEAACAASHKIDNPQRNVPRATFYGALLSGIIYLVVCSGITLMLPADQVAASPAPFELFVSTFWSPGPASMVAAFAAISAIGAVNGWTLVQGELPLEMAKRKMMPEWFARVTENGVPINGLLSATILGSLLILTNSSQSMAGLFTFMALLTTSVTLWLYLACAAVALKRRVAVPFALLGLAFGVWSLWGAGIEASGLSIVLMFAGLPLYWWARRKTLPSTDRSASTS</sequence>
<dbReference type="InterPro" id="IPR050367">
    <property type="entry name" value="APC_superfamily"/>
</dbReference>
<proteinExistence type="inferred from homology"/>
<evidence type="ECO:0000256" key="8">
    <source>
        <dbReference type="ARBA" id="ARBA00045636"/>
    </source>
</evidence>
<dbReference type="Proteomes" id="UP001597215">
    <property type="component" value="Unassembled WGS sequence"/>
</dbReference>
<dbReference type="Pfam" id="PF13520">
    <property type="entry name" value="AA_permease_2"/>
    <property type="match status" value="1"/>
</dbReference>
<evidence type="ECO:0000256" key="3">
    <source>
        <dbReference type="ARBA" id="ARBA00021069"/>
    </source>
</evidence>
<accession>A0ABW4MH16</accession>
<dbReference type="InterPro" id="IPR002293">
    <property type="entry name" value="AA/rel_permease1"/>
</dbReference>
<evidence type="ECO:0000256" key="2">
    <source>
        <dbReference type="ARBA" id="ARBA00008220"/>
    </source>
</evidence>
<evidence type="ECO:0000256" key="6">
    <source>
        <dbReference type="ARBA" id="ARBA00022989"/>
    </source>
</evidence>
<feature type="transmembrane region" description="Helical" evidence="9">
    <location>
        <begin position="156"/>
        <end position="174"/>
    </location>
</feature>
<comment type="similarity">
    <text evidence="2">Belongs to the amino acid-polyamine-organocation (APC) superfamily. Basic amino acid/polyamine antiporter (APA) (TC 2.A.3.2) family.</text>
</comment>
<feature type="transmembrane region" description="Helical" evidence="9">
    <location>
        <begin position="318"/>
        <end position="340"/>
    </location>
</feature>
<evidence type="ECO:0000256" key="1">
    <source>
        <dbReference type="ARBA" id="ARBA00004651"/>
    </source>
</evidence>
<dbReference type="PANTHER" id="PTHR42770">
    <property type="entry name" value="AMINO ACID TRANSPORTER-RELATED"/>
    <property type="match status" value="1"/>
</dbReference>
<evidence type="ECO:0000256" key="5">
    <source>
        <dbReference type="ARBA" id="ARBA00022692"/>
    </source>
</evidence>
<feature type="transmembrane region" description="Helical" evidence="9">
    <location>
        <begin position="86"/>
        <end position="114"/>
    </location>
</feature>
<organism evidence="10 11">
    <name type="scientific">Sphingorhabdus buctiana</name>
    <dbReference type="NCBI Taxonomy" id="1508805"/>
    <lineage>
        <taxon>Bacteria</taxon>
        <taxon>Pseudomonadati</taxon>
        <taxon>Pseudomonadota</taxon>
        <taxon>Alphaproteobacteria</taxon>
        <taxon>Sphingomonadales</taxon>
        <taxon>Sphingomonadaceae</taxon>
        <taxon>Sphingorhabdus</taxon>
    </lineage>
</organism>
<evidence type="ECO:0000256" key="7">
    <source>
        <dbReference type="ARBA" id="ARBA00023136"/>
    </source>
</evidence>
<keyword evidence="11" id="KW-1185">Reference proteome</keyword>